<dbReference type="GO" id="GO:0006310">
    <property type="term" value="P:DNA recombination"/>
    <property type="evidence" value="ECO:0007669"/>
    <property type="project" value="UniProtKB-UniRule"/>
</dbReference>
<evidence type="ECO:0000256" key="7">
    <source>
        <dbReference type="ARBA" id="ARBA00023172"/>
    </source>
</evidence>
<sequence length="101" mass="11355">MGRTITRADLANAVCSKVNVSRAEAAELIDQIIEEIVSALERGESVRMSSFGAFEVREKKERVGRNPKTGEEVPIEQRSVVTFRPSDVLKRYINEQPGNRH</sequence>
<dbReference type="GO" id="GO:0030527">
    <property type="term" value="F:structural constituent of chromatin"/>
    <property type="evidence" value="ECO:0007669"/>
    <property type="project" value="InterPro"/>
</dbReference>
<dbReference type="InterPro" id="IPR020816">
    <property type="entry name" value="Histone-like_DNA-bd_CS"/>
</dbReference>
<keyword evidence="4 8" id="KW-0805">Transcription regulation</keyword>
<dbReference type="InterPro" id="IPR010992">
    <property type="entry name" value="IHF-like_DNA-bd_dom_sf"/>
</dbReference>
<keyword evidence="6 8" id="KW-0804">Transcription</keyword>
<evidence type="ECO:0000256" key="6">
    <source>
        <dbReference type="ARBA" id="ARBA00023163"/>
    </source>
</evidence>
<evidence type="ECO:0000256" key="3">
    <source>
        <dbReference type="ARBA" id="ARBA00022845"/>
    </source>
</evidence>
<dbReference type="SMART" id="SM00411">
    <property type="entry name" value="BHL"/>
    <property type="match status" value="1"/>
</dbReference>
<dbReference type="EMBL" id="QHHQ01000010">
    <property type="protein sequence ID" value="RAH96969.1"/>
    <property type="molecule type" value="Genomic_DNA"/>
</dbReference>
<dbReference type="Pfam" id="PF00216">
    <property type="entry name" value="Bac_DNA_binding"/>
    <property type="match status" value="1"/>
</dbReference>
<evidence type="ECO:0000313" key="10">
    <source>
        <dbReference type="EMBL" id="RAH96969.1"/>
    </source>
</evidence>
<dbReference type="PROSITE" id="PS00045">
    <property type="entry name" value="HISTONE_LIKE"/>
    <property type="match status" value="1"/>
</dbReference>
<reference evidence="10 11" key="1">
    <citation type="submission" date="2018-05" db="EMBL/GenBank/DDBJ databases">
        <title>Acuticoccus sediminis sp. nov., isolated from deep-sea sediment of Indian Ocean.</title>
        <authorList>
            <person name="Liu X."/>
            <person name="Lai Q."/>
            <person name="Du Y."/>
            <person name="Sun F."/>
            <person name="Zhang X."/>
            <person name="Wang S."/>
            <person name="Shao Z."/>
        </authorList>
    </citation>
    <scope>NUCLEOTIDE SEQUENCE [LARGE SCALE GENOMIC DNA]</scope>
    <source>
        <strain evidence="10 11">PTG4-2</strain>
    </source>
</reference>
<accession>A0A8B2NDW8</accession>
<dbReference type="Proteomes" id="UP000249590">
    <property type="component" value="Unassembled WGS sequence"/>
</dbReference>
<dbReference type="InterPro" id="IPR000119">
    <property type="entry name" value="Hist_DNA-bd"/>
</dbReference>
<dbReference type="NCBIfam" id="NF001401">
    <property type="entry name" value="PRK00285.1"/>
    <property type="match status" value="1"/>
</dbReference>
<dbReference type="GO" id="GO:0006355">
    <property type="term" value="P:regulation of DNA-templated transcription"/>
    <property type="evidence" value="ECO:0007669"/>
    <property type="project" value="UniProtKB-UniRule"/>
</dbReference>
<comment type="similarity">
    <text evidence="1 8 9">Belongs to the bacterial histone-like protein family.</text>
</comment>
<protein>
    <recommendedName>
        <fullName evidence="2 8">Integration host factor subunit alpha</fullName>
        <shortName evidence="8">IHF-alpha</shortName>
    </recommendedName>
</protein>
<dbReference type="CDD" id="cd13835">
    <property type="entry name" value="IHF_A"/>
    <property type="match status" value="1"/>
</dbReference>
<evidence type="ECO:0000313" key="11">
    <source>
        <dbReference type="Proteomes" id="UP000249590"/>
    </source>
</evidence>
<evidence type="ECO:0000256" key="4">
    <source>
        <dbReference type="ARBA" id="ARBA00023015"/>
    </source>
</evidence>
<keyword evidence="5 8" id="KW-0238">DNA-binding</keyword>
<dbReference type="HAMAP" id="MF_00380">
    <property type="entry name" value="IHF_alpha"/>
    <property type="match status" value="1"/>
</dbReference>
<dbReference type="GO" id="GO:0005829">
    <property type="term" value="C:cytosol"/>
    <property type="evidence" value="ECO:0007669"/>
    <property type="project" value="TreeGrafter"/>
</dbReference>
<dbReference type="AlphaFoldDB" id="A0A8B2NDW8"/>
<dbReference type="RefSeq" id="WP_111352077.1">
    <property type="nucleotide sequence ID" value="NZ_JAIWKD010000010.1"/>
</dbReference>
<organism evidence="10 11">
    <name type="scientific">Acuticoccus sediminis</name>
    <dbReference type="NCBI Taxonomy" id="2184697"/>
    <lineage>
        <taxon>Bacteria</taxon>
        <taxon>Pseudomonadati</taxon>
        <taxon>Pseudomonadota</taxon>
        <taxon>Alphaproteobacteria</taxon>
        <taxon>Hyphomicrobiales</taxon>
        <taxon>Amorphaceae</taxon>
        <taxon>Acuticoccus</taxon>
    </lineage>
</organism>
<proteinExistence type="inferred from homology"/>
<keyword evidence="3 8" id="KW-0810">Translation regulation</keyword>
<name>A0A8B2NDW8_9HYPH</name>
<dbReference type="OrthoDB" id="9797747at2"/>
<dbReference type="InterPro" id="IPR005684">
    <property type="entry name" value="IHF_alpha"/>
</dbReference>
<dbReference type="GO" id="GO:0003677">
    <property type="term" value="F:DNA binding"/>
    <property type="evidence" value="ECO:0007669"/>
    <property type="project" value="UniProtKB-UniRule"/>
</dbReference>
<comment type="caution">
    <text evidence="10">The sequence shown here is derived from an EMBL/GenBank/DDBJ whole genome shotgun (WGS) entry which is preliminary data.</text>
</comment>
<comment type="subunit">
    <text evidence="8">Heterodimer of an alpha and a beta chain.</text>
</comment>
<evidence type="ECO:0000256" key="2">
    <source>
        <dbReference type="ARBA" id="ARBA00018329"/>
    </source>
</evidence>
<evidence type="ECO:0000256" key="1">
    <source>
        <dbReference type="ARBA" id="ARBA00010529"/>
    </source>
</evidence>
<evidence type="ECO:0000256" key="5">
    <source>
        <dbReference type="ARBA" id="ARBA00023125"/>
    </source>
</evidence>
<dbReference type="GO" id="GO:0006417">
    <property type="term" value="P:regulation of translation"/>
    <property type="evidence" value="ECO:0007669"/>
    <property type="project" value="UniProtKB-UniRule"/>
</dbReference>
<dbReference type="PRINTS" id="PR01727">
    <property type="entry name" value="DNABINDINGHU"/>
</dbReference>
<dbReference type="SUPFAM" id="SSF47729">
    <property type="entry name" value="IHF-like DNA-binding proteins"/>
    <property type="match status" value="1"/>
</dbReference>
<gene>
    <name evidence="8" type="primary">ihfA</name>
    <name evidence="8" type="synonym">himA</name>
    <name evidence="10" type="ORF">DLJ53_30285</name>
</gene>
<dbReference type="PANTHER" id="PTHR33175">
    <property type="entry name" value="DNA-BINDING PROTEIN HU"/>
    <property type="match status" value="1"/>
</dbReference>
<keyword evidence="7 8" id="KW-0233">DNA recombination</keyword>
<dbReference type="GO" id="GO:0009893">
    <property type="term" value="P:positive regulation of metabolic process"/>
    <property type="evidence" value="ECO:0007669"/>
    <property type="project" value="UniProtKB-ARBA"/>
</dbReference>
<comment type="function">
    <text evidence="8">This protein is one of the two subunits of integration host factor, a specific DNA-binding protein that functions in genetic recombination as well as in transcriptional and translational control.</text>
</comment>
<evidence type="ECO:0000256" key="8">
    <source>
        <dbReference type="HAMAP-Rule" id="MF_00380"/>
    </source>
</evidence>
<evidence type="ECO:0000256" key="9">
    <source>
        <dbReference type="RuleBase" id="RU003939"/>
    </source>
</evidence>
<keyword evidence="11" id="KW-1185">Reference proteome</keyword>
<dbReference type="PANTHER" id="PTHR33175:SF2">
    <property type="entry name" value="INTEGRATION HOST FACTOR SUBUNIT ALPHA"/>
    <property type="match status" value="1"/>
</dbReference>
<dbReference type="Gene3D" id="4.10.520.10">
    <property type="entry name" value="IHF-like DNA-binding proteins"/>
    <property type="match status" value="1"/>
</dbReference>